<sequence length="84" mass="9319">MRQQTQAQPQNVQVLAVGRTDRDRPAGAAGEQVGEDCDVLARADGQRREELLEHEAEAAGEDFWHAFASQIQQASLQTARRLFS</sequence>
<name>A0A9E7JN04_9LILI</name>
<evidence type="ECO:0000313" key="2">
    <source>
        <dbReference type="EMBL" id="URD86626.1"/>
    </source>
</evidence>
<reference evidence="2" key="1">
    <citation type="submission" date="2022-05" db="EMBL/GenBank/DDBJ databases">
        <title>The Musa troglodytarum L. genome provides insights into the mechanism of non-climacteric behaviour and enrichment of carotenoids.</title>
        <authorList>
            <person name="Wang J."/>
        </authorList>
    </citation>
    <scope>NUCLEOTIDE SEQUENCE</scope>
    <source>
        <tissue evidence="2">Leaf</tissue>
    </source>
</reference>
<gene>
    <name evidence="2" type="ORF">MUK42_32994</name>
</gene>
<accession>A0A9E7JN04</accession>
<proteinExistence type="predicted"/>
<feature type="compositionally biased region" description="Low complexity" evidence="1">
    <location>
        <begin position="1"/>
        <end position="13"/>
    </location>
</feature>
<organism evidence="2 3">
    <name type="scientific">Musa troglodytarum</name>
    <name type="common">fe'i banana</name>
    <dbReference type="NCBI Taxonomy" id="320322"/>
    <lineage>
        <taxon>Eukaryota</taxon>
        <taxon>Viridiplantae</taxon>
        <taxon>Streptophyta</taxon>
        <taxon>Embryophyta</taxon>
        <taxon>Tracheophyta</taxon>
        <taxon>Spermatophyta</taxon>
        <taxon>Magnoliopsida</taxon>
        <taxon>Liliopsida</taxon>
        <taxon>Zingiberales</taxon>
        <taxon>Musaceae</taxon>
        <taxon>Musa</taxon>
    </lineage>
</organism>
<evidence type="ECO:0000313" key="3">
    <source>
        <dbReference type="Proteomes" id="UP001055439"/>
    </source>
</evidence>
<evidence type="ECO:0000256" key="1">
    <source>
        <dbReference type="SAM" id="MobiDB-lite"/>
    </source>
</evidence>
<keyword evidence="3" id="KW-1185">Reference proteome</keyword>
<dbReference type="AlphaFoldDB" id="A0A9E7JN04"/>
<dbReference type="Proteomes" id="UP001055439">
    <property type="component" value="Chromosome 2"/>
</dbReference>
<dbReference type="EMBL" id="CP097504">
    <property type="protein sequence ID" value="URD86626.1"/>
    <property type="molecule type" value="Genomic_DNA"/>
</dbReference>
<feature type="region of interest" description="Disordered" evidence="1">
    <location>
        <begin position="1"/>
        <end position="35"/>
    </location>
</feature>
<protein>
    <submittedName>
        <fullName evidence="2">Uncharacterized protein</fullName>
    </submittedName>
</protein>